<proteinExistence type="predicted"/>
<gene>
    <name evidence="1" type="ORF">HY912_03300</name>
</gene>
<evidence type="ECO:0000313" key="1">
    <source>
        <dbReference type="EMBL" id="MBI5248500.1"/>
    </source>
</evidence>
<protein>
    <submittedName>
        <fullName evidence="1">Uncharacterized protein</fullName>
    </submittedName>
</protein>
<dbReference type="SUPFAM" id="SSF53098">
    <property type="entry name" value="Ribonuclease H-like"/>
    <property type="match status" value="1"/>
</dbReference>
<organism evidence="1 2">
    <name type="scientific">Desulfomonile tiedjei</name>
    <dbReference type="NCBI Taxonomy" id="2358"/>
    <lineage>
        <taxon>Bacteria</taxon>
        <taxon>Pseudomonadati</taxon>
        <taxon>Thermodesulfobacteriota</taxon>
        <taxon>Desulfomonilia</taxon>
        <taxon>Desulfomonilales</taxon>
        <taxon>Desulfomonilaceae</taxon>
        <taxon>Desulfomonile</taxon>
    </lineage>
</organism>
<comment type="caution">
    <text evidence="1">The sequence shown here is derived from an EMBL/GenBank/DDBJ whole genome shotgun (WGS) entry which is preliminary data.</text>
</comment>
<sequence>MFKRLKSLLGLGHLHNKNPESPKARLYGKLLAACLI</sequence>
<evidence type="ECO:0000313" key="2">
    <source>
        <dbReference type="Proteomes" id="UP000807825"/>
    </source>
</evidence>
<dbReference type="Proteomes" id="UP000807825">
    <property type="component" value="Unassembled WGS sequence"/>
</dbReference>
<dbReference type="EMBL" id="JACRDE010000098">
    <property type="protein sequence ID" value="MBI5248500.1"/>
    <property type="molecule type" value="Genomic_DNA"/>
</dbReference>
<reference evidence="1" key="1">
    <citation type="submission" date="2020-07" db="EMBL/GenBank/DDBJ databases">
        <title>Huge and variable diversity of episymbiotic CPR bacteria and DPANN archaea in groundwater ecosystems.</title>
        <authorList>
            <person name="He C.Y."/>
            <person name="Keren R."/>
            <person name="Whittaker M."/>
            <person name="Farag I.F."/>
            <person name="Doudna J."/>
            <person name="Cate J.H.D."/>
            <person name="Banfield J.F."/>
        </authorList>
    </citation>
    <scope>NUCLEOTIDE SEQUENCE</scope>
    <source>
        <strain evidence="1">NC_groundwater_1664_Pr3_B-0.1um_52_9</strain>
    </source>
</reference>
<accession>A0A9D6V0L3</accession>
<dbReference type="AlphaFoldDB" id="A0A9D6V0L3"/>
<name>A0A9D6V0L3_9BACT</name>
<dbReference type="InterPro" id="IPR012337">
    <property type="entry name" value="RNaseH-like_sf"/>
</dbReference>